<evidence type="ECO:0000256" key="3">
    <source>
        <dbReference type="ARBA" id="ARBA00022692"/>
    </source>
</evidence>
<evidence type="ECO:0000256" key="12">
    <source>
        <dbReference type="PROSITE-ProRule" id="PRU00803"/>
    </source>
</evidence>
<reference evidence="17" key="2">
    <citation type="submission" date="2025-08" db="UniProtKB">
        <authorList>
            <consortium name="Ensembl"/>
        </authorList>
    </citation>
    <scope>IDENTIFICATION</scope>
</reference>
<dbReference type="Proteomes" id="UP000007875">
    <property type="component" value="Unassembled WGS sequence"/>
</dbReference>
<dbReference type="Pfam" id="PF20805">
    <property type="entry name" value="Integrin_A_Ig_2"/>
    <property type="match status" value="1"/>
</dbReference>
<evidence type="ECO:0000313" key="18">
    <source>
        <dbReference type="Proteomes" id="UP000007875"/>
    </source>
</evidence>
<dbReference type="GO" id="GO:0005178">
    <property type="term" value="F:integrin binding"/>
    <property type="evidence" value="ECO:0007669"/>
    <property type="project" value="TreeGrafter"/>
</dbReference>
<keyword evidence="6 13" id="KW-0130">Cell adhesion</keyword>
<evidence type="ECO:0000256" key="6">
    <source>
        <dbReference type="ARBA" id="ARBA00022889"/>
    </source>
</evidence>
<feature type="domain" description="Integrin alpha second immunoglobulin-like" evidence="15">
    <location>
        <begin position="636"/>
        <end position="776"/>
    </location>
</feature>
<evidence type="ECO:0000256" key="11">
    <source>
        <dbReference type="ARBA" id="ARBA00023180"/>
    </source>
</evidence>
<comment type="similarity">
    <text evidence="2 13">Belongs to the integrin alpha chain family.</text>
</comment>
<dbReference type="Gene3D" id="2.60.40.1460">
    <property type="entry name" value="Integrin domains. Chain A, domain 2"/>
    <property type="match status" value="1"/>
</dbReference>
<feature type="repeat" description="FG-GAP" evidence="12">
    <location>
        <begin position="295"/>
        <end position="357"/>
    </location>
</feature>
<dbReference type="SUPFAM" id="SSF69179">
    <property type="entry name" value="Integrin domains"/>
    <property type="match status" value="3"/>
</dbReference>
<dbReference type="PANTHER" id="PTHR23220:SF122">
    <property type="entry name" value="INTEGRIN ALPHA-PS1"/>
    <property type="match status" value="1"/>
</dbReference>
<protein>
    <submittedName>
        <fullName evidence="17">Uncharacterized protein</fullName>
    </submittedName>
</protein>
<keyword evidence="9 13" id="KW-0472">Membrane</keyword>
<dbReference type="FunCoup" id="H2YKY4">
    <property type="interactions" value="17"/>
</dbReference>
<dbReference type="HOGENOM" id="CLU_004111_1_0_1"/>
<dbReference type="Gene3D" id="2.130.10.130">
    <property type="entry name" value="Integrin alpha, N-terminal"/>
    <property type="match status" value="1"/>
</dbReference>
<feature type="chain" id="PRO_5001424936" evidence="13">
    <location>
        <begin position="19"/>
        <end position="1086"/>
    </location>
</feature>
<dbReference type="Pfam" id="PF08441">
    <property type="entry name" value="Integrin_A_Ig_1"/>
    <property type="match status" value="1"/>
</dbReference>
<dbReference type="GO" id="GO:0007229">
    <property type="term" value="P:integrin-mediated signaling pathway"/>
    <property type="evidence" value="ECO:0007669"/>
    <property type="project" value="UniProtKB-KW"/>
</dbReference>
<keyword evidence="8 13" id="KW-0401">Integrin</keyword>
<evidence type="ECO:0000259" key="16">
    <source>
        <dbReference type="Pfam" id="PF20806"/>
    </source>
</evidence>
<dbReference type="STRING" id="51511.ENSCSAVP00000005986"/>
<dbReference type="InterPro" id="IPR032695">
    <property type="entry name" value="Integrin_dom_sf"/>
</dbReference>
<dbReference type="PROSITE" id="PS51470">
    <property type="entry name" value="FG_GAP"/>
    <property type="match status" value="4"/>
</dbReference>
<evidence type="ECO:0000259" key="15">
    <source>
        <dbReference type="Pfam" id="PF20805"/>
    </source>
</evidence>
<feature type="repeat" description="FG-GAP" evidence="12">
    <location>
        <begin position="358"/>
        <end position="415"/>
    </location>
</feature>
<dbReference type="OMA" id="FFNRAKY"/>
<keyword evidence="7 13" id="KW-1133">Transmembrane helix</keyword>
<dbReference type="Gene3D" id="1.20.5.930">
    <property type="entry name" value="Bicelle-embedded integrin alpha(iib) transmembrane segment"/>
    <property type="match status" value="1"/>
</dbReference>
<feature type="domain" description="Integrin alpha first immunoglubulin-like" evidence="14">
    <location>
        <begin position="467"/>
        <end position="622"/>
    </location>
</feature>
<keyword evidence="11" id="KW-0325">Glycoprotein</keyword>
<dbReference type="PANTHER" id="PTHR23220">
    <property type="entry name" value="INTEGRIN ALPHA"/>
    <property type="match status" value="1"/>
</dbReference>
<keyword evidence="3 13" id="KW-0812">Transmembrane</keyword>
<evidence type="ECO:0000256" key="5">
    <source>
        <dbReference type="ARBA" id="ARBA00022737"/>
    </source>
</evidence>
<feature type="repeat" description="FG-GAP" evidence="12">
    <location>
        <begin position="24"/>
        <end position="94"/>
    </location>
</feature>
<dbReference type="InterPro" id="IPR000413">
    <property type="entry name" value="Integrin_alpha"/>
</dbReference>
<feature type="signal peptide" evidence="13">
    <location>
        <begin position="1"/>
        <end position="18"/>
    </location>
</feature>
<dbReference type="InterPro" id="IPR013519">
    <property type="entry name" value="Int_alpha_beta-p"/>
</dbReference>
<evidence type="ECO:0000256" key="1">
    <source>
        <dbReference type="ARBA" id="ARBA00004479"/>
    </source>
</evidence>
<dbReference type="GO" id="GO:0098609">
    <property type="term" value="P:cell-cell adhesion"/>
    <property type="evidence" value="ECO:0007669"/>
    <property type="project" value="TreeGrafter"/>
</dbReference>
<keyword evidence="10 13" id="KW-0675">Receptor</keyword>
<dbReference type="InterPro" id="IPR048286">
    <property type="entry name" value="Integrin_alpha_Ig-like_3"/>
</dbReference>
<dbReference type="Ensembl" id="ENSCSAVT00000006061.1">
    <property type="protein sequence ID" value="ENSCSAVP00000005986.1"/>
    <property type="gene ID" value="ENSCSAVG00000003569.1"/>
</dbReference>
<dbReference type="eggNOG" id="KOG3637">
    <property type="taxonomic scope" value="Eukaryota"/>
</dbReference>
<evidence type="ECO:0000256" key="10">
    <source>
        <dbReference type="ARBA" id="ARBA00023170"/>
    </source>
</evidence>
<dbReference type="GO" id="GO:0009897">
    <property type="term" value="C:external side of plasma membrane"/>
    <property type="evidence" value="ECO:0007669"/>
    <property type="project" value="TreeGrafter"/>
</dbReference>
<dbReference type="InterPro" id="IPR013517">
    <property type="entry name" value="FG-GAP"/>
</dbReference>
<evidence type="ECO:0000256" key="7">
    <source>
        <dbReference type="ARBA" id="ARBA00022989"/>
    </source>
</evidence>
<dbReference type="GO" id="GO:0007160">
    <property type="term" value="P:cell-matrix adhesion"/>
    <property type="evidence" value="ECO:0007669"/>
    <property type="project" value="TreeGrafter"/>
</dbReference>
<dbReference type="SUPFAM" id="SSF69318">
    <property type="entry name" value="Integrin alpha N-terminal domain"/>
    <property type="match status" value="1"/>
</dbReference>
<keyword evidence="4 13" id="KW-0732">Signal</keyword>
<evidence type="ECO:0000256" key="9">
    <source>
        <dbReference type="ARBA" id="ARBA00023136"/>
    </source>
</evidence>
<feature type="domain" description="Integrin alpha third immunoglobulin-like" evidence="16">
    <location>
        <begin position="794"/>
        <end position="1011"/>
    </location>
</feature>
<dbReference type="AlphaFoldDB" id="H2YKY4"/>
<accession>H2YKY4</accession>
<feature type="transmembrane region" description="Helical" evidence="13">
    <location>
        <begin position="1025"/>
        <end position="1047"/>
    </location>
</feature>
<dbReference type="Gene3D" id="2.60.40.1530">
    <property type="entry name" value="ntegrin, alpha v. Chain A, domain 4"/>
    <property type="match status" value="1"/>
</dbReference>
<dbReference type="GO" id="GO:0008305">
    <property type="term" value="C:integrin complex"/>
    <property type="evidence" value="ECO:0007669"/>
    <property type="project" value="InterPro"/>
</dbReference>
<reference evidence="18" key="1">
    <citation type="submission" date="2003-08" db="EMBL/GenBank/DDBJ databases">
        <authorList>
            <person name="Birren B."/>
            <person name="Nusbaum C."/>
            <person name="Abebe A."/>
            <person name="Abouelleil A."/>
            <person name="Adekoya E."/>
            <person name="Ait-zahra M."/>
            <person name="Allen N."/>
            <person name="Allen T."/>
            <person name="An P."/>
            <person name="Anderson M."/>
            <person name="Anderson S."/>
            <person name="Arachchi H."/>
            <person name="Armbruster J."/>
            <person name="Bachantsang P."/>
            <person name="Baldwin J."/>
            <person name="Barry A."/>
            <person name="Bayul T."/>
            <person name="Blitshsteyn B."/>
            <person name="Bloom T."/>
            <person name="Blye J."/>
            <person name="Boguslavskiy L."/>
            <person name="Borowsky M."/>
            <person name="Boukhgalter B."/>
            <person name="Brunache A."/>
            <person name="Butler J."/>
            <person name="Calixte N."/>
            <person name="Calvo S."/>
            <person name="Camarata J."/>
            <person name="Campo K."/>
            <person name="Chang J."/>
            <person name="Cheshatsang Y."/>
            <person name="Citroen M."/>
            <person name="Collymore A."/>
            <person name="Considine T."/>
            <person name="Cook A."/>
            <person name="Cooke P."/>
            <person name="Corum B."/>
            <person name="Cuomo C."/>
            <person name="David R."/>
            <person name="Dawoe T."/>
            <person name="Degray S."/>
            <person name="Dodge S."/>
            <person name="Dooley K."/>
            <person name="Dorje P."/>
            <person name="Dorjee K."/>
            <person name="Dorris L."/>
            <person name="Duffey N."/>
            <person name="Dupes A."/>
            <person name="Elkins T."/>
            <person name="Engels R."/>
            <person name="Erickson J."/>
            <person name="Farina A."/>
            <person name="Faro S."/>
            <person name="Ferreira P."/>
            <person name="Fischer H."/>
            <person name="Fitzgerald M."/>
            <person name="Foley K."/>
            <person name="Gage D."/>
            <person name="Galagan J."/>
            <person name="Gearin G."/>
            <person name="Gnerre S."/>
            <person name="Gnirke A."/>
            <person name="Goyette A."/>
            <person name="Graham J."/>
            <person name="Grandbois E."/>
            <person name="Gyaltsen K."/>
            <person name="Hafez N."/>
            <person name="Hagopian D."/>
            <person name="Hagos B."/>
            <person name="Hall J."/>
            <person name="Hatcher B."/>
            <person name="Heller A."/>
            <person name="Higgins H."/>
            <person name="Honan T."/>
            <person name="Horn A."/>
            <person name="Houde N."/>
            <person name="Hughes L."/>
            <person name="Hulme W."/>
            <person name="Husby E."/>
            <person name="Iliev I."/>
            <person name="Jaffe D."/>
            <person name="Jones C."/>
            <person name="Kamal M."/>
            <person name="Kamat A."/>
            <person name="Kamvysselis M."/>
            <person name="Karlsson E."/>
            <person name="Kells C."/>
            <person name="Kieu A."/>
            <person name="Kisner P."/>
            <person name="Kodira C."/>
            <person name="Kulbokas E."/>
            <person name="Labutti K."/>
            <person name="Lama D."/>
            <person name="Landers T."/>
            <person name="Leger J."/>
            <person name="Levine S."/>
            <person name="Lewis D."/>
            <person name="Lewis T."/>
            <person name="Lindblad-toh K."/>
            <person name="Liu X."/>
            <person name="Lokyitsang T."/>
            <person name="Lokyitsang Y."/>
            <person name="Lucien O."/>
            <person name="Lui A."/>
            <person name="Ma L.J."/>
            <person name="Mabbitt R."/>
            <person name="Macdonald J."/>
            <person name="Maclean C."/>
            <person name="Major J."/>
            <person name="Manning J."/>
            <person name="Marabella R."/>
            <person name="Maru K."/>
            <person name="Matthews C."/>
            <person name="Mauceli E."/>
            <person name="Mccarthy M."/>
            <person name="Mcdonough S."/>
            <person name="Mcghee T."/>
            <person name="Meldrim J."/>
            <person name="Meneus L."/>
            <person name="Mesirov J."/>
            <person name="Mihalev A."/>
            <person name="Mihova T."/>
            <person name="Mikkelsen T."/>
            <person name="Mlenga V."/>
            <person name="Moru K."/>
            <person name="Mozes J."/>
            <person name="Mulrain L."/>
            <person name="Munson G."/>
            <person name="Naylor J."/>
            <person name="Newes C."/>
            <person name="Nguyen C."/>
            <person name="Nguyen N."/>
            <person name="Nguyen T."/>
            <person name="Nicol R."/>
            <person name="Nielsen C."/>
            <person name="Nizzari M."/>
            <person name="Norbu C."/>
            <person name="Norbu N."/>
            <person name="O'donnell P."/>
            <person name="Okoawo O."/>
            <person name="O'leary S."/>
            <person name="Omotosho B."/>
            <person name="O'neill K."/>
            <person name="Osman S."/>
            <person name="Parker S."/>
            <person name="Perrin D."/>
            <person name="Phunkhang P."/>
            <person name="Piqani B."/>
            <person name="Purcell S."/>
            <person name="Rachupka T."/>
            <person name="Ramasamy U."/>
            <person name="Rameau R."/>
            <person name="Ray V."/>
            <person name="Raymond C."/>
            <person name="Retta R."/>
            <person name="Richardson S."/>
            <person name="Rise C."/>
            <person name="Rodriguez J."/>
            <person name="Rogers J."/>
            <person name="Rogov P."/>
            <person name="Rutman M."/>
            <person name="Schupbach R."/>
            <person name="Seaman C."/>
            <person name="Settipalli S."/>
            <person name="Sharpe T."/>
            <person name="Sheridan J."/>
            <person name="Sherpa N."/>
            <person name="Shi J."/>
            <person name="Smirnov S."/>
            <person name="Smith C."/>
            <person name="Sougnez C."/>
            <person name="Spencer B."/>
            <person name="Stalker J."/>
            <person name="Stange-thomann N."/>
            <person name="Stavropoulos S."/>
            <person name="Stetson K."/>
            <person name="Stone C."/>
            <person name="Stone S."/>
            <person name="Stubbs M."/>
            <person name="Talamas J."/>
            <person name="Tchuinga P."/>
            <person name="Tenzing P."/>
            <person name="Tesfaye S."/>
            <person name="Theodore J."/>
            <person name="Thoulutsang Y."/>
            <person name="Topham K."/>
            <person name="Towey S."/>
            <person name="Tsamla T."/>
            <person name="Tsomo N."/>
            <person name="Vallee D."/>
            <person name="Vassiliev H."/>
            <person name="Venkataraman V."/>
            <person name="Vinson J."/>
            <person name="Vo A."/>
            <person name="Wade C."/>
            <person name="Wang S."/>
            <person name="Wangchuk T."/>
            <person name="Wangdi T."/>
            <person name="Whittaker C."/>
            <person name="Wilkinson J."/>
            <person name="Wu Y."/>
            <person name="Wyman D."/>
            <person name="Yadav S."/>
            <person name="Yang S."/>
            <person name="Yang X."/>
            <person name="Yeager S."/>
            <person name="Yee E."/>
            <person name="Young G."/>
            <person name="Zainoun J."/>
            <person name="Zembeck L."/>
            <person name="Zimmer A."/>
            <person name="Zody M."/>
            <person name="Lander E."/>
        </authorList>
    </citation>
    <scope>NUCLEOTIDE SEQUENCE [LARGE SCALE GENOMIC DNA]</scope>
</reference>
<dbReference type="SMART" id="SM00191">
    <property type="entry name" value="Int_alpha"/>
    <property type="match status" value="5"/>
</dbReference>
<dbReference type="InterPro" id="IPR028994">
    <property type="entry name" value="Integrin_alpha_N"/>
</dbReference>
<evidence type="ECO:0000256" key="4">
    <source>
        <dbReference type="ARBA" id="ARBA00022729"/>
    </source>
</evidence>
<keyword evidence="18" id="KW-1185">Reference proteome</keyword>
<evidence type="ECO:0000256" key="2">
    <source>
        <dbReference type="ARBA" id="ARBA00008054"/>
    </source>
</evidence>
<evidence type="ECO:0000256" key="13">
    <source>
        <dbReference type="RuleBase" id="RU003762"/>
    </source>
</evidence>
<dbReference type="InParanoid" id="H2YKY4"/>
<dbReference type="GO" id="GO:0033627">
    <property type="term" value="P:cell adhesion mediated by integrin"/>
    <property type="evidence" value="ECO:0007669"/>
    <property type="project" value="TreeGrafter"/>
</dbReference>
<dbReference type="PRINTS" id="PR01185">
    <property type="entry name" value="INTEGRINA"/>
</dbReference>
<dbReference type="Pfam" id="PF01839">
    <property type="entry name" value="FG-GAP"/>
    <property type="match status" value="2"/>
</dbReference>
<evidence type="ECO:0000256" key="8">
    <source>
        <dbReference type="ARBA" id="ARBA00023037"/>
    </source>
</evidence>
<dbReference type="InterPro" id="IPR013649">
    <property type="entry name" value="Integrin_alpha_Ig-like_1"/>
</dbReference>
<dbReference type="Gene3D" id="2.60.40.1510">
    <property type="entry name" value="ntegrin, alpha v. Chain A, domain 3"/>
    <property type="match status" value="1"/>
</dbReference>
<sequence length="1086" mass="119420">MDSIILLLIGTLCSSTYGYNLEGRLPLFKRGLDPHSTFGFSVALHKLAVDPGNGLEKSLLVVGSPTAGSITSQTNAVKPGGIYHCPVTTNSEDCTRVKMDLGESTKLNNKTGQWLGVSLKSQGPGKYLITCAHRHSVRLYTKVHEVEQLCGKCFLLNGKIDVSPLFKYLLLKVILGELLKVEKSENCKDGTSCTFVGDGEYLMGGPGMWAWTGGMFDVEMADLEATEALDLFTSSTAIIPLRRDSYLGFSVASSKTLIPDQTTYIAGAPRGNYTGSVVLYQKVAVQLSKSLIPMVADTLMGEFIGSSFGFSVEATDLNGDGVDDLLVGAPQYYEYSNEGKHGGAVYVYISQAGKKLSQTQPQKLTGKLDSFFGYSISPLGDIDQDGFGDFAVGAPHEKPHGKVYIFRGSADGAVKESQVFDGSNFTDITTDIKGFGVSLSGVVDIDNNKYPDLLVGTLSDFVVLLRSRPIITVESRLETSVSSLDLKLPSCSSGTKTYSCFEVTFCFRYNARHLEYTEELAIHYTVVLDSDLQKERKAARVGFVSPQGPSLLVDTGNIPRSGEWFCPGNLYQVFFLDLEDRLRPIKIDLEFDLAMGMNGVKREKPDFPVFNMIDDPIMDADYPHKRSTVVGLANTCGDDGCQSNLRVRGRKYQIPQNPLSFYINPIYVRLDSSLVRGRDGKLLLTLNVTNDGEEAHQAVVSAKLPQRVYYDNYTIVASSGADIVCTTSDKGSDFFARFIRFLLIGYSFFKLNRKTETNCEMALQKTNLTGSTTSINPVIPITPLYSRVVIEMALSLSGYGKPQQVRYGNAPIKGESAMHYTNQIGPFVEYTFTVKNEGIHLATGIRLEVDFPIEINNGKWLLYLVSAHVRSGGLQVVGECDGVHLNPLQIKLPITSVLSEARRSKREVRASSLYEPRRLSSVSTSGSNFVKLDCGSGTAHCVQVGCTLEPIQPLSTTSVYLQARLWNNTFLEEFTDIDLVNVAALGRLLNEASNVRITGNSTQHEVETTVDHAFFEVAVESVFPWWYILIGIIIALLIYIIIIFLLIKCGFFKRNRYPRQRQDAQVDNGVVAEEDKAADGERETAT</sequence>
<comment type="subcellular location">
    <subcellularLocation>
        <location evidence="1 13">Membrane</location>
        <topology evidence="1 13">Single-pass type I membrane protein</topology>
    </subcellularLocation>
</comment>
<name>H2YKY4_CIOSA</name>
<evidence type="ECO:0000313" key="17">
    <source>
        <dbReference type="Ensembl" id="ENSCSAVP00000005986.1"/>
    </source>
</evidence>
<proteinExistence type="inferred from homology"/>
<feature type="repeat" description="FG-GAP" evidence="12">
    <location>
        <begin position="421"/>
        <end position="482"/>
    </location>
</feature>
<dbReference type="GeneTree" id="ENSGT00940000167229"/>
<reference evidence="17" key="3">
    <citation type="submission" date="2025-09" db="UniProtKB">
        <authorList>
            <consortium name="Ensembl"/>
        </authorList>
    </citation>
    <scope>IDENTIFICATION</scope>
</reference>
<keyword evidence="5" id="KW-0677">Repeat</keyword>
<organism evidence="17 18">
    <name type="scientific">Ciona savignyi</name>
    <name type="common">Pacific transparent sea squirt</name>
    <dbReference type="NCBI Taxonomy" id="51511"/>
    <lineage>
        <taxon>Eukaryota</taxon>
        <taxon>Metazoa</taxon>
        <taxon>Chordata</taxon>
        <taxon>Tunicata</taxon>
        <taxon>Ascidiacea</taxon>
        <taxon>Phlebobranchia</taxon>
        <taxon>Cionidae</taxon>
        <taxon>Ciona</taxon>
    </lineage>
</organism>
<evidence type="ECO:0000259" key="14">
    <source>
        <dbReference type="Pfam" id="PF08441"/>
    </source>
</evidence>
<dbReference type="Pfam" id="PF20806">
    <property type="entry name" value="Integrin_A_Ig_3"/>
    <property type="match status" value="1"/>
</dbReference>
<dbReference type="InterPro" id="IPR048285">
    <property type="entry name" value="Integrin_alpha_Ig-like_2"/>
</dbReference>